<sequence length="184" mass="19614">MKRILACTALALVCITGCSAAGGADSPSPSPSQNNVQRLMTIGRQMAQCARTHGHPNFPDPVVNAEGDDIVFNLPGGNGDVKTVFRSLEGFPECKSLLNQMSDASPPRKSRPPRVGDPGPKDVPALRNLAKCLRQHGLPEWPDPKADGSFPLSGTPLQAEGKSNRIRTAMVACEQFWSGRILSS</sequence>
<gene>
    <name evidence="3" type="ORF">Pka01_61590</name>
</gene>
<reference evidence="3 4" key="1">
    <citation type="submission" date="2021-01" db="EMBL/GenBank/DDBJ databases">
        <title>Whole genome shotgun sequence of Planotetraspora kaengkrachanensis NBRC 104272.</title>
        <authorList>
            <person name="Komaki H."/>
            <person name="Tamura T."/>
        </authorList>
    </citation>
    <scope>NUCLEOTIDE SEQUENCE [LARGE SCALE GENOMIC DNA]</scope>
    <source>
        <strain evidence="3 4">NBRC 104272</strain>
    </source>
</reference>
<keyword evidence="4" id="KW-1185">Reference proteome</keyword>
<feature type="region of interest" description="Disordered" evidence="1">
    <location>
        <begin position="98"/>
        <end position="123"/>
    </location>
</feature>
<evidence type="ECO:0008006" key="5">
    <source>
        <dbReference type="Google" id="ProtNLM"/>
    </source>
</evidence>
<feature type="signal peptide" evidence="2">
    <location>
        <begin position="1"/>
        <end position="20"/>
    </location>
</feature>
<evidence type="ECO:0000256" key="2">
    <source>
        <dbReference type="SAM" id="SignalP"/>
    </source>
</evidence>
<accession>A0A8J3PXX6</accession>
<evidence type="ECO:0000313" key="4">
    <source>
        <dbReference type="Proteomes" id="UP000630097"/>
    </source>
</evidence>
<dbReference type="EMBL" id="BONV01000035">
    <property type="protein sequence ID" value="GIG83032.1"/>
    <property type="molecule type" value="Genomic_DNA"/>
</dbReference>
<feature type="chain" id="PRO_5035295673" description="Lipoprotein" evidence="2">
    <location>
        <begin position="21"/>
        <end position="184"/>
    </location>
</feature>
<name>A0A8J3PXX6_9ACTN</name>
<protein>
    <recommendedName>
        <fullName evidence="5">Lipoprotein</fullName>
    </recommendedName>
</protein>
<evidence type="ECO:0000256" key="1">
    <source>
        <dbReference type="SAM" id="MobiDB-lite"/>
    </source>
</evidence>
<dbReference type="RefSeq" id="WP_203886349.1">
    <property type="nucleotide sequence ID" value="NZ_BAABHH010000002.1"/>
</dbReference>
<dbReference type="AlphaFoldDB" id="A0A8J3PXX6"/>
<comment type="caution">
    <text evidence="3">The sequence shown here is derived from an EMBL/GenBank/DDBJ whole genome shotgun (WGS) entry which is preliminary data.</text>
</comment>
<evidence type="ECO:0000313" key="3">
    <source>
        <dbReference type="EMBL" id="GIG83032.1"/>
    </source>
</evidence>
<keyword evidence="2" id="KW-0732">Signal</keyword>
<organism evidence="3 4">
    <name type="scientific">Planotetraspora kaengkrachanensis</name>
    <dbReference type="NCBI Taxonomy" id="575193"/>
    <lineage>
        <taxon>Bacteria</taxon>
        <taxon>Bacillati</taxon>
        <taxon>Actinomycetota</taxon>
        <taxon>Actinomycetes</taxon>
        <taxon>Streptosporangiales</taxon>
        <taxon>Streptosporangiaceae</taxon>
        <taxon>Planotetraspora</taxon>
    </lineage>
</organism>
<proteinExistence type="predicted"/>
<dbReference type="Proteomes" id="UP000630097">
    <property type="component" value="Unassembled WGS sequence"/>
</dbReference>